<dbReference type="EMBL" id="OUUZ01000019">
    <property type="protein sequence ID" value="SPQ27413.1"/>
    <property type="molecule type" value="Genomic_DNA"/>
</dbReference>
<evidence type="ECO:0000313" key="1">
    <source>
        <dbReference type="EMBL" id="SPQ27413.1"/>
    </source>
</evidence>
<organism evidence="1 2">
    <name type="scientific">Thermothielavioides terrestris</name>
    <dbReference type="NCBI Taxonomy" id="2587410"/>
    <lineage>
        <taxon>Eukaryota</taxon>
        <taxon>Fungi</taxon>
        <taxon>Dikarya</taxon>
        <taxon>Ascomycota</taxon>
        <taxon>Pezizomycotina</taxon>
        <taxon>Sordariomycetes</taxon>
        <taxon>Sordariomycetidae</taxon>
        <taxon>Sordariales</taxon>
        <taxon>Chaetomiaceae</taxon>
        <taxon>Thermothielavioides</taxon>
    </lineage>
</organism>
<sequence>MPAYCVADDLSAAEGDLWSPLAPPSCLQVAKEPFGNPK</sequence>
<accession>A0A3S4AVZ0</accession>
<protein>
    <submittedName>
        <fullName evidence="1">0b014c3a-7269-4c81-90dc-8d2031996407</fullName>
    </submittedName>
</protein>
<gene>
    <name evidence="1" type="ORF">TT172_LOCUS9832</name>
</gene>
<name>A0A3S4AVZ0_9PEZI</name>
<proteinExistence type="predicted"/>
<dbReference type="AlphaFoldDB" id="A0A3S4AVZ0"/>
<reference evidence="1 2" key="1">
    <citation type="submission" date="2018-04" db="EMBL/GenBank/DDBJ databases">
        <authorList>
            <person name="Huttner S."/>
            <person name="Dainat J."/>
        </authorList>
    </citation>
    <scope>NUCLEOTIDE SEQUENCE [LARGE SCALE GENOMIC DNA]</scope>
</reference>
<evidence type="ECO:0000313" key="2">
    <source>
        <dbReference type="Proteomes" id="UP000289323"/>
    </source>
</evidence>
<dbReference type="Proteomes" id="UP000289323">
    <property type="component" value="Unassembled WGS sequence"/>
</dbReference>